<evidence type="ECO:0000313" key="6">
    <source>
        <dbReference type="EMBL" id="XDU73608.1"/>
    </source>
</evidence>
<comment type="similarity">
    <text evidence="1">Belongs to the ABC transporter superfamily.</text>
</comment>
<sequence length="275" mass="30252">MNIAPKFTVIGEESPAPAAATPAIEVLSAEKIYSNGTRALLPVNLTINQGEFVTLLGPSGCGKSTLLKMVAGLIEPSDGKLMLWRRDSREKAQIPLSFVFQEATLMPWSNVQSNVRLPLDLAGVPRAEANTRVSEALELVGLGKFAKVLPRELSGGMQMRVSIARGLVTRPKLLLMDEPFGALDEITRNKLDSDLLRLWREQGLTVVFVTHSIHEAVFLSQRVIMMAARPGRVVEDIAINEPFPRDDDFRVSPTFSRYAKQLQDSLLQASQSGME</sequence>
<reference evidence="6" key="1">
    <citation type="submission" date="2024-07" db="EMBL/GenBank/DDBJ databases">
        <authorList>
            <person name="Biller S.J."/>
        </authorList>
    </citation>
    <scope>NUCLEOTIDE SEQUENCE</scope>
    <source>
        <strain evidence="6">WC2420</strain>
    </source>
</reference>
<dbReference type="PANTHER" id="PTHR42788:SF19">
    <property type="entry name" value="ALIPHATIC SULFONATES IMPORT ATP-BINDING PROTEIN SSUB 2"/>
    <property type="match status" value="1"/>
</dbReference>
<protein>
    <submittedName>
        <fullName evidence="6">ABC transporter ATP-binding protein</fullName>
    </submittedName>
</protein>
<dbReference type="CDD" id="cd03293">
    <property type="entry name" value="ABC_NrtD_SsuB_transporters"/>
    <property type="match status" value="1"/>
</dbReference>
<dbReference type="EMBL" id="CP165628">
    <property type="protein sequence ID" value="XDU73608.1"/>
    <property type="molecule type" value="Genomic_DNA"/>
</dbReference>
<dbReference type="InterPro" id="IPR017871">
    <property type="entry name" value="ABC_transporter-like_CS"/>
</dbReference>
<dbReference type="RefSeq" id="WP_369789998.1">
    <property type="nucleotide sequence ID" value="NZ_CP165628.1"/>
</dbReference>
<dbReference type="PANTHER" id="PTHR42788">
    <property type="entry name" value="TAURINE IMPORT ATP-BINDING PROTEIN-RELATED"/>
    <property type="match status" value="1"/>
</dbReference>
<dbReference type="AlphaFoldDB" id="A0AB39VUX3"/>
<name>A0AB39VUX3_9GAMM</name>
<keyword evidence="2" id="KW-0813">Transport</keyword>
<dbReference type="InterPro" id="IPR003593">
    <property type="entry name" value="AAA+_ATPase"/>
</dbReference>
<accession>A0AB39VUX3</accession>
<dbReference type="SUPFAM" id="SSF52540">
    <property type="entry name" value="P-loop containing nucleoside triphosphate hydrolases"/>
    <property type="match status" value="1"/>
</dbReference>
<keyword evidence="3" id="KW-0547">Nucleotide-binding</keyword>
<dbReference type="InterPro" id="IPR003439">
    <property type="entry name" value="ABC_transporter-like_ATP-bd"/>
</dbReference>
<feature type="domain" description="ABC transporter" evidence="5">
    <location>
        <begin position="24"/>
        <end position="255"/>
    </location>
</feature>
<dbReference type="SMART" id="SM00382">
    <property type="entry name" value="AAA"/>
    <property type="match status" value="1"/>
</dbReference>
<evidence type="ECO:0000256" key="1">
    <source>
        <dbReference type="ARBA" id="ARBA00005417"/>
    </source>
</evidence>
<dbReference type="GO" id="GO:0005524">
    <property type="term" value="F:ATP binding"/>
    <property type="evidence" value="ECO:0007669"/>
    <property type="project" value="UniProtKB-KW"/>
</dbReference>
<proteinExistence type="inferred from homology"/>
<evidence type="ECO:0000256" key="4">
    <source>
        <dbReference type="ARBA" id="ARBA00022840"/>
    </source>
</evidence>
<organism evidence="6">
    <name type="scientific">Rouxiella sp. WC2420</name>
    <dbReference type="NCBI Taxonomy" id="3234145"/>
    <lineage>
        <taxon>Bacteria</taxon>
        <taxon>Pseudomonadati</taxon>
        <taxon>Pseudomonadota</taxon>
        <taxon>Gammaproteobacteria</taxon>
        <taxon>Enterobacterales</taxon>
        <taxon>Yersiniaceae</taxon>
        <taxon>Rouxiella</taxon>
    </lineage>
</organism>
<gene>
    <name evidence="6" type="ORF">AB3G37_05780</name>
</gene>
<evidence type="ECO:0000256" key="2">
    <source>
        <dbReference type="ARBA" id="ARBA00022448"/>
    </source>
</evidence>
<dbReference type="GO" id="GO:0016887">
    <property type="term" value="F:ATP hydrolysis activity"/>
    <property type="evidence" value="ECO:0007669"/>
    <property type="project" value="InterPro"/>
</dbReference>
<dbReference type="PROSITE" id="PS00211">
    <property type="entry name" value="ABC_TRANSPORTER_1"/>
    <property type="match status" value="1"/>
</dbReference>
<dbReference type="Gene3D" id="3.40.50.300">
    <property type="entry name" value="P-loop containing nucleotide triphosphate hydrolases"/>
    <property type="match status" value="1"/>
</dbReference>
<keyword evidence="4 6" id="KW-0067">ATP-binding</keyword>
<dbReference type="InterPro" id="IPR050166">
    <property type="entry name" value="ABC_transporter_ATP-bind"/>
</dbReference>
<evidence type="ECO:0000259" key="5">
    <source>
        <dbReference type="PROSITE" id="PS50893"/>
    </source>
</evidence>
<dbReference type="Pfam" id="PF00005">
    <property type="entry name" value="ABC_tran"/>
    <property type="match status" value="1"/>
</dbReference>
<dbReference type="PROSITE" id="PS50893">
    <property type="entry name" value="ABC_TRANSPORTER_2"/>
    <property type="match status" value="1"/>
</dbReference>
<evidence type="ECO:0000256" key="3">
    <source>
        <dbReference type="ARBA" id="ARBA00022741"/>
    </source>
</evidence>
<dbReference type="InterPro" id="IPR027417">
    <property type="entry name" value="P-loop_NTPase"/>
</dbReference>